<dbReference type="KEGG" id="clec:106665599"/>
<dbReference type="PANTHER" id="PTHR28492">
    <property type="entry name" value="HYPOTHETICAL PROTEIN LOC691921"/>
    <property type="match status" value="1"/>
</dbReference>
<protein>
    <submittedName>
        <fullName evidence="8">Uncharacterized protein</fullName>
    </submittedName>
</protein>
<evidence type="ECO:0000256" key="5">
    <source>
        <dbReference type="ARBA" id="ARBA00023128"/>
    </source>
</evidence>
<keyword evidence="5" id="KW-0496">Mitochondrion</keyword>
<evidence type="ECO:0000256" key="1">
    <source>
        <dbReference type="ARBA" id="ARBA00004434"/>
    </source>
</evidence>
<accession>A0A8I6RMA0</accession>
<organism evidence="8 9">
    <name type="scientific">Cimex lectularius</name>
    <name type="common">Bed bug</name>
    <name type="synonym">Acanthia lectularia</name>
    <dbReference type="NCBI Taxonomy" id="79782"/>
    <lineage>
        <taxon>Eukaryota</taxon>
        <taxon>Metazoa</taxon>
        <taxon>Ecdysozoa</taxon>
        <taxon>Arthropoda</taxon>
        <taxon>Hexapoda</taxon>
        <taxon>Insecta</taxon>
        <taxon>Pterygota</taxon>
        <taxon>Neoptera</taxon>
        <taxon>Paraneoptera</taxon>
        <taxon>Hemiptera</taxon>
        <taxon>Heteroptera</taxon>
        <taxon>Panheteroptera</taxon>
        <taxon>Cimicomorpha</taxon>
        <taxon>Cimicidae</taxon>
        <taxon>Cimex</taxon>
    </lineage>
</organism>
<dbReference type="GeneID" id="106665599"/>
<evidence type="ECO:0000256" key="7">
    <source>
        <dbReference type="ARBA" id="ARBA00044944"/>
    </source>
</evidence>
<dbReference type="EnsemblMetazoa" id="XM_014392097.2">
    <property type="protein sequence ID" value="XP_014247583.1"/>
    <property type="gene ID" value="LOC106665599"/>
</dbReference>
<dbReference type="PANTHER" id="PTHR28492:SF1">
    <property type="entry name" value="UBIQUINOL-CYTOCHROME-C REDUCTASE COMPLEX ASSEMBLY FACTOR 6"/>
    <property type="match status" value="1"/>
</dbReference>
<dbReference type="AlphaFoldDB" id="A0A8I6RMA0"/>
<keyword evidence="2" id="KW-0812">Transmembrane</keyword>
<keyword evidence="3" id="KW-0999">Mitochondrion inner membrane</keyword>
<dbReference type="Pfam" id="PF14990">
    <property type="entry name" value="DUF4516"/>
    <property type="match status" value="1"/>
</dbReference>
<name>A0A8I6RMA0_CIMLE</name>
<dbReference type="RefSeq" id="XP_014247583.1">
    <property type="nucleotide sequence ID" value="XM_014392097.2"/>
</dbReference>
<keyword evidence="9" id="KW-1185">Reference proteome</keyword>
<proteinExistence type="inferred from homology"/>
<dbReference type="GO" id="GO:0034551">
    <property type="term" value="P:mitochondrial respiratory chain complex III assembly"/>
    <property type="evidence" value="ECO:0007669"/>
    <property type="project" value="InterPro"/>
</dbReference>
<keyword evidence="4" id="KW-1133">Transmembrane helix</keyword>
<evidence type="ECO:0000256" key="3">
    <source>
        <dbReference type="ARBA" id="ARBA00022792"/>
    </source>
</evidence>
<keyword evidence="6" id="KW-0472">Membrane</keyword>
<dbReference type="GO" id="GO:0005743">
    <property type="term" value="C:mitochondrial inner membrane"/>
    <property type="evidence" value="ECO:0007669"/>
    <property type="project" value="UniProtKB-SubCell"/>
</dbReference>
<reference evidence="8" key="1">
    <citation type="submission" date="2022-01" db="UniProtKB">
        <authorList>
            <consortium name="EnsemblMetazoa"/>
        </authorList>
    </citation>
    <scope>IDENTIFICATION</scope>
</reference>
<evidence type="ECO:0000256" key="6">
    <source>
        <dbReference type="ARBA" id="ARBA00023136"/>
    </source>
</evidence>
<evidence type="ECO:0000256" key="4">
    <source>
        <dbReference type="ARBA" id="ARBA00022989"/>
    </source>
</evidence>
<dbReference type="OrthoDB" id="6139781at2759"/>
<dbReference type="OMA" id="YMKFLGC"/>
<evidence type="ECO:0000256" key="2">
    <source>
        <dbReference type="ARBA" id="ARBA00022692"/>
    </source>
</evidence>
<dbReference type="InterPro" id="IPR027858">
    <property type="entry name" value="BRAWNIN"/>
</dbReference>
<evidence type="ECO:0000313" key="8">
    <source>
        <dbReference type="EnsemblMetazoa" id="XP_014247583.1"/>
    </source>
</evidence>
<comment type="subcellular location">
    <subcellularLocation>
        <location evidence="1">Mitochondrion inner membrane</location>
        <topology evidence="1">Single-pass membrane protein</topology>
    </subcellularLocation>
</comment>
<dbReference type="CTD" id="7354414"/>
<sequence length="60" mass="6983">MPAGVSWSKYLSALCASFLSMFAGAQVVHYYYRPLDDFEEYVQAELEWRKNLNVSKDKND</sequence>
<evidence type="ECO:0000313" key="9">
    <source>
        <dbReference type="Proteomes" id="UP000494040"/>
    </source>
</evidence>
<comment type="similarity">
    <text evidence="7">Belongs to the UQCC6 family.</text>
</comment>
<dbReference type="Proteomes" id="UP000494040">
    <property type="component" value="Unassembled WGS sequence"/>
</dbReference>